<gene>
    <name evidence="2" type="ORF">WMO75_02975</name>
</gene>
<sequence length="286" mass="31733">MKRSFRTWFLTVTIILILFVVVFFTYAWFTSNRAVSTNTVTARTDEENLELQLSGTGGSSFRDSQPASITQVNKTDAEYLIPVSTNDLQNFVYSPFTDSGMASSFERVQNEEYYYHGRVYIRAVGEGMDDGSTMKLYLDQSDGILGQKVSGQMLNAARLGLVFDENYSSEVIFKLSESQNASGQQTYNTVINGQTLGNNQVLSYTNGTVRAASDPSVSADGYTISFSDDSVDFPQNALLTMQLNKIYTVDIYFYLEGCDPDCSNSIQYSTVDLQLGFYGVLSQEGA</sequence>
<reference evidence="2 3" key="1">
    <citation type="submission" date="2024-03" db="EMBL/GenBank/DDBJ databases">
        <title>Human intestinal bacterial collection.</title>
        <authorList>
            <person name="Pauvert C."/>
            <person name="Hitch T.C.A."/>
            <person name="Clavel T."/>
        </authorList>
    </citation>
    <scope>NUCLEOTIDE SEQUENCE [LARGE SCALE GENOMIC DNA]</scope>
    <source>
        <strain evidence="2 3">CLA-AA-H95</strain>
    </source>
</reference>
<keyword evidence="1" id="KW-0472">Membrane</keyword>
<keyword evidence="1" id="KW-1133">Transmembrane helix</keyword>
<keyword evidence="1" id="KW-0812">Transmembrane</keyword>
<dbReference type="RefSeq" id="WP_349077579.1">
    <property type="nucleotide sequence ID" value="NZ_JBBMEI010000005.1"/>
</dbReference>
<organism evidence="2 3">
    <name type="scientific">Blautia intestinihominis</name>
    <dbReference type="NCBI Taxonomy" id="3133152"/>
    <lineage>
        <taxon>Bacteria</taxon>
        <taxon>Bacillati</taxon>
        <taxon>Bacillota</taxon>
        <taxon>Clostridia</taxon>
        <taxon>Lachnospirales</taxon>
        <taxon>Lachnospiraceae</taxon>
        <taxon>Blautia</taxon>
    </lineage>
</organism>
<keyword evidence="3" id="KW-1185">Reference proteome</keyword>
<evidence type="ECO:0000313" key="3">
    <source>
        <dbReference type="Proteomes" id="UP001446032"/>
    </source>
</evidence>
<evidence type="ECO:0000256" key="1">
    <source>
        <dbReference type="SAM" id="Phobius"/>
    </source>
</evidence>
<accession>A0ABV1AHU4</accession>
<proteinExistence type="predicted"/>
<dbReference type="Proteomes" id="UP001446032">
    <property type="component" value="Unassembled WGS sequence"/>
</dbReference>
<feature type="transmembrane region" description="Helical" evidence="1">
    <location>
        <begin position="7"/>
        <end position="29"/>
    </location>
</feature>
<name>A0ABV1AHU4_9FIRM</name>
<comment type="caution">
    <text evidence="2">The sequence shown here is derived from an EMBL/GenBank/DDBJ whole genome shotgun (WGS) entry which is preliminary data.</text>
</comment>
<dbReference type="EMBL" id="JBBMEI010000005">
    <property type="protein sequence ID" value="MEQ2357315.1"/>
    <property type="molecule type" value="Genomic_DNA"/>
</dbReference>
<evidence type="ECO:0000313" key="2">
    <source>
        <dbReference type="EMBL" id="MEQ2357315.1"/>
    </source>
</evidence>
<protein>
    <submittedName>
        <fullName evidence="2">Uncharacterized protein</fullName>
    </submittedName>
</protein>